<organism evidence="1 2">
    <name type="scientific">Trifolium pratense</name>
    <name type="common">Red clover</name>
    <dbReference type="NCBI Taxonomy" id="57577"/>
    <lineage>
        <taxon>Eukaryota</taxon>
        <taxon>Viridiplantae</taxon>
        <taxon>Streptophyta</taxon>
        <taxon>Embryophyta</taxon>
        <taxon>Tracheophyta</taxon>
        <taxon>Spermatophyta</taxon>
        <taxon>Magnoliopsida</taxon>
        <taxon>eudicotyledons</taxon>
        <taxon>Gunneridae</taxon>
        <taxon>Pentapetalae</taxon>
        <taxon>rosids</taxon>
        <taxon>fabids</taxon>
        <taxon>Fabales</taxon>
        <taxon>Fabaceae</taxon>
        <taxon>Papilionoideae</taxon>
        <taxon>50 kb inversion clade</taxon>
        <taxon>NPAAA clade</taxon>
        <taxon>Hologalegina</taxon>
        <taxon>IRL clade</taxon>
        <taxon>Trifolieae</taxon>
        <taxon>Trifolium</taxon>
    </lineage>
</organism>
<dbReference type="Proteomes" id="UP001177021">
    <property type="component" value="Unassembled WGS sequence"/>
</dbReference>
<dbReference type="EMBL" id="CASHSV030000716">
    <property type="protein sequence ID" value="CAJ2675108.1"/>
    <property type="molecule type" value="Genomic_DNA"/>
</dbReference>
<protein>
    <submittedName>
        <fullName evidence="1">Uncharacterized protein</fullName>
    </submittedName>
</protein>
<accession>A0ACB0M3D7</accession>
<comment type="caution">
    <text evidence="1">The sequence shown here is derived from an EMBL/GenBank/DDBJ whole genome shotgun (WGS) entry which is preliminary data.</text>
</comment>
<name>A0ACB0M3D7_TRIPR</name>
<evidence type="ECO:0000313" key="1">
    <source>
        <dbReference type="EMBL" id="CAJ2675108.1"/>
    </source>
</evidence>
<keyword evidence="2" id="KW-1185">Reference proteome</keyword>
<gene>
    <name evidence="1" type="ORF">MILVUS5_LOCUS38218</name>
</gene>
<proteinExistence type="predicted"/>
<reference evidence="1" key="1">
    <citation type="submission" date="2023-10" db="EMBL/GenBank/DDBJ databases">
        <authorList>
            <person name="Rodriguez Cubillos JULIANA M."/>
            <person name="De Vega J."/>
        </authorList>
    </citation>
    <scope>NUCLEOTIDE SEQUENCE</scope>
</reference>
<evidence type="ECO:0000313" key="2">
    <source>
        <dbReference type="Proteomes" id="UP001177021"/>
    </source>
</evidence>
<sequence>MGRKQTKSTRRKLTGACTEPDRISCLPGHIIDRILSHLPIKEAVRTSVLSSKWMNKWYTIPNLVFDRKCISAIASEDPLVFESKYLKIVDHVLLLHTGPINMFKFSDCGRDFISESVVTDIARWIRHLIGRSIKELVLEVVIEERYKFKLPRCLFSCQSLQRIKLYSGWLKPPTTFKGFRNLKILELYHITITQNALENLISSCPILEHLTLIGLDDLTEIKIHAPNLKILGILGEFVDFSFENTFQLTELSLLFHSQRNQSRLSGCSSNLLKFSAHLPHIQHLDISSGFLKYLAAGVVPVMLPTPCINLRFLFMCIRFNDMNEVLAALCLLRSSPNLQKLEIIAEHGKQTILPTPDSYCWEEIFSGPAVPISVRHVNIEGISGIKFELDFIRFLLMYSSVLEKMIVKPGLNVRPELMTELIRFKRASGQAEVIYNGEDSVNYGGEDFP</sequence>